<dbReference type="Gene3D" id="3.30.420.40">
    <property type="match status" value="4"/>
</dbReference>
<dbReference type="Proteomes" id="UP000474718">
    <property type="component" value="Unassembled WGS sequence"/>
</dbReference>
<gene>
    <name evidence="7" type="ORF">GT747_02390</name>
    <name evidence="8" type="ORF">SAMN05444424_0277</name>
</gene>
<dbReference type="NCBIfam" id="TIGR00241">
    <property type="entry name" value="CoA_E_activ"/>
    <property type="match status" value="1"/>
</dbReference>
<keyword evidence="2" id="KW-0479">Metal-binding</keyword>
<evidence type="ECO:0000313" key="10">
    <source>
        <dbReference type="Proteomes" id="UP000474718"/>
    </source>
</evidence>
<reference evidence="8" key="2">
    <citation type="submission" date="2016-11" db="EMBL/GenBank/DDBJ databases">
        <authorList>
            <person name="Varghese N."/>
            <person name="Submissions S."/>
        </authorList>
    </citation>
    <scope>NUCLEOTIDE SEQUENCE</scope>
    <source>
        <strain evidence="8">DSM 4029</strain>
    </source>
</reference>
<dbReference type="InterPro" id="IPR051805">
    <property type="entry name" value="Dehydratase_Activator_Redct"/>
</dbReference>
<evidence type="ECO:0000259" key="5">
    <source>
        <dbReference type="Pfam" id="PF01869"/>
    </source>
</evidence>
<feature type="domain" description="ATPase BadF/BadG/BcrA/BcrD type" evidence="5">
    <location>
        <begin position="320"/>
        <end position="574"/>
    </location>
</feature>
<keyword evidence="3" id="KW-0408">Iron</keyword>
<dbReference type="Proteomes" id="UP000184089">
    <property type="component" value="Unassembled WGS sequence"/>
</dbReference>
<comment type="caution">
    <text evidence="8">The sequence shown here is derived from an EMBL/GenBank/DDBJ whole genome shotgun (WGS) entry which is preliminary data.</text>
</comment>
<evidence type="ECO:0000256" key="2">
    <source>
        <dbReference type="ARBA" id="ARBA00022723"/>
    </source>
</evidence>
<sequence>MSYKLGLDVGSTTIKAVVLDDRDEIVYKSYERHLSRVRELALQKIEELGELLRGHRVKVAVTGSAGLGVAKESGLDFVQEVYATAGAVKRFVPQTDVVIELGGEDAKIIFLKGALEERMNSTCAGGTGAFIDQMATLLDVDLATLDELSLRHKKIYPIASRCGVFAKTDIQPLINQGADKENIAASIFQAVVDQTIAGLAQGRAIEGNVLFLGGPLSFLKGLQARFIETLELDERSANFHPLAPYFVALGAACYAGGLNEEHDYEELLGTFRHVLEITHAPQGLAPLFRDRAEYDQFCARHAQNDVPQRPLADYSGPAWLGVDAGSTTTKMVLIDGACNILYSHYVNNLGNPISAVKEQLEQIRAQSGERVKIVGSAVTGYGEDLIKSAFHLDFGLVETMAHFTAAKHFQPQVDFIIDIGGQDMKCFQIKDNAIDNIVLNEACSSGCGSFIETFAKSLGYPIDEFAKLGLLAEHPVDLGTRCTVFMNSSVKQAQKNGATVGDISAGLAVSVVKNALYKVIRARSADDIGKNVVVQGGTFLNDSVLRSFEMELGHPVVRPAIAGLMGAFGAALYARSLQPEGESRVLTAAELAAFTHQSKAVNCGLCTNHCNLTVNTFGDGSRHIAGNRCERPVTGKAGGGELPDMVEWKYEKLTHLPSEPGPRGDIGLPLALNMYENLPFWHAFFTELGFRVVVSGRSSKAVYLKGQNTIPSDTVCYPAKLVHGHIKLLLEQGVQTIFYPCLSYNFNEEISDNCYNCPVVAYYPEVVKGNMDLEGCQFIYPYISLNDRKVFEKKITGYLNEYGFALRRGEVSRAAERAYQAYADYRREVKEEGARALAYAKEHGCKTVILAGRPYHIDPEIGHGINKLLRSLGFVVVTEDGVSWMTGYEKRTVLNQWTYHARMYNAARYAGQAENTELIQLVSFGCGLDAITTDEMRDILRGCGKIYTQIKIDEVDNLGAIKIRIRSLLAAMEERERQQHAAN</sequence>
<dbReference type="SUPFAM" id="SSF53067">
    <property type="entry name" value="Actin-like ATPase domain"/>
    <property type="match status" value="2"/>
</dbReference>
<dbReference type="GO" id="GO:0051536">
    <property type="term" value="F:iron-sulfur cluster binding"/>
    <property type="evidence" value="ECO:0007669"/>
    <property type="project" value="UniProtKB-KW"/>
</dbReference>
<dbReference type="Pfam" id="PF01869">
    <property type="entry name" value="BcrAD_BadFG"/>
    <property type="match status" value="2"/>
</dbReference>
<dbReference type="EMBL" id="WWVX01000001">
    <property type="protein sequence ID" value="MZL68626.1"/>
    <property type="molecule type" value="Genomic_DNA"/>
</dbReference>
<keyword evidence="10" id="KW-1185">Reference proteome</keyword>
<proteinExistence type="predicted"/>
<evidence type="ECO:0000256" key="1">
    <source>
        <dbReference type="ARBA" id="ARBA00001966"/>
    </source>
</evidence>
<reference evidence="9" key="1">
    <citation type="submission" date="2016-11" db="EMBL/GenBank/DDBJ databases">
        <authorList>
            <person name="Jaros S."/>
            <person name="Januszkiewicz K."/>
            <person name="Wedrychowicz H."/>
        </authorList>
    </citation>
    <scope>NUCLEOTIDE SEQUENCE [LARGE SCALE GENOMIC DNA]</scope>
    <source>
        <strain evidence="9">DSM 4029</strain>
    </source>
</reference>
<dbReference type="InterPro" id="IPR008275">
    <property type="entry name" value="CoA_E_activase_dom"/>
</dbReference>
<evidence type="ECO:0000313" key="7">
    <source>
        <dbReference type="EMBL" id="MZL68626.1"/>
    </source>
</evidence>
<dbReference type="EMBL" id="FQVY01000001">
    <property type="protein sequence ID" value="SHF67099.1"/>
    <property type="molecule type" value="Genomic_DNA"/>
</dbReference>
<dbReference type="CDD" id="cd24035">
    <property type="entry name" value="ASKHA_NBD_O66634-like_rpt2"/>
    <property type="match status" value="1"/>
</dbReference>
<dbReference type="PANTHER" id="PTHR32329">
    <property type="entry name" value="BIFUNCTIONAL PROTEIN [INCLUDES 2-HYDROXYACYL-COA DEHYDRATASE (N-TER) AND ITS ACTIVATOR DOMAIN (C_TERM)-RELATED"/>
    <property type="match status" value="1"/>
</dbReference>
<dbReference type="AlphaFoldDB" id="A0AAQ1MB37"/>
<accession>A0AAQ1MB37</accession>
<evidence type="ECO:0000259" key="6">
    <source>
        <dbReference type="Pfam" id="PF09989"/>
    </source>
</evidence>
<feature type="domain" description="DUF2229" evidence="6">
    <location>
        <begin position="666"/>
        <end position="880"/>
    </location>
</feature>
<dbReference type="InterPro" id="IPR043129">
    <property type="entry name" value="ATPase_NBD"/>
</dbReference>
<feature type="domain" description="ATPase BadF/BadG/BcrA/BcrD type" evidence="5">
    <location>
        <begin position="5"/>
        <end position="255"/>
    </location>
</feature>
<evidence type="ECO:0000256" key="4">
    <source>
        <dbReference type="ARBA" id="ARBA00023014"/>
    </source>
</evidence>
<keyword evidence="4" id="KW-0411">Iron-sulfur</keyword>
<comment type="cofactor">
    <cofactor evidence="1">
        <name>[4Fe-4S] cluster</name>
        <dbReference type="ChEBI" id="CHEBI:49883"/>
    </cofactor>
</comment>
<dbReference type="PANTHER" id="PTHR32329:SF4">
    <property type="entry name" value="ACTIVATOR OF 2-HYDROXYACYL-COA DEHYDRATASE"/>
    <property type="match status" value="1"/>
</dbReference>
<dbReference type="RefSeq" id="WP_021658365.1">
    <property type="nucleotide sequence ID" value="NZ_FQVY01000001.1"/>
</dbReference>
<evidence type="ECO:0000313" key="8">
    <source>
        <dbReference type="EMBL" id="SHF67099.1"/>
    </source>
</evidence>
<dbReference type="Pfam" id="PF09989">
    <property type="entry name" value="DUF2229"/>
    <property type="match status" value="1"/>
</dbReference>
<dbReference type="GO" id="GO:0046872">
    <property type="term" value="F:metal ion binding"/>
    <property type="evidence" value="ECO:0007669"/>
    <property type="project" value="UniProtKB-KW"/>
</dbReference>
<dbReference type="InterPro" id="IPR002731">
    <property type="entry name" value="ATPase_BadF"/>
</dbReference>
<evidence type="ECO:0000313" key="9">
    <source>
        <dbReference type="Proteomes" id="UP000184089"/>
    </source>
</evidence>
<name>A0AAQ1MB37_9FIRM</name>
<organism evidence="8 9">
    <name type="scientific">Bittarella massiliensis</name>
    <name type="common">ex Durand et al. 2017</name>
    <dbReference type="NCBI Taxonomy" id="1720313"/>
    <lineage>
        <taxon>Bacteria</taxon>
        <taxon>Bacillati</taxon>
        <taxon>Bacillota</taxon>
        <taxon>Clostridia</taxon>
        <taxon>Eubacteriales</taxon>
        <taxon>Oscillospiraceae</taxon>
        <taxon>Bittarella (ex Durand et al. 2017)</taxon>
    </lineage>
</organism>
<dbReference type="CDD" id="cd24034">
    <property type="entry name" value="ASKHA_NBD_O66634-like_rpt1"/>
    <property type="match status" value="1"/>
</dbReference>
<evidence type="ECO:0000256" key="3">
    <source>
        <dbReference type="ARBA" id="ARBA00023004"/>
    </source>
</evidence>
<dbReference type="InterPro" id="IPR018709">
    <property type="entry name" value="CoA_activase_DUF2229"/>
</dbReference>
<reference evidence="7 10" key="3">
    <citation type="journal article" date="2019" name="Nat. Med.">
        <title>A library of human gut bacterial isolates paired with longitudinal multiomics data enables mechanistic microbiome research.</title>
        <authorList>
            <person name="Poyet M."/>
            <person name="Groussin M."/>
            <person name="Gibbons S.M."/>
            <person name="Avila-Pacheco J."/>
            <person name="Jiang X."/>
            <person name="Kearney S.M."/>
            <person name="Perrotta A.R."/>
            <person name="Berdy B."/>
            <person name="Zhao S."/>
            <person name="Lieberman T.D."/>
            <person name="Swanson P.K."/>
            <person name="Smith M."/>
            <person name="Roesemann S."/>
            <person name="Alexander J.E."/>
            <person name="Rich S.A."/>
            <person name="Livny J."/>
            <person name="Vlamakis H."/>
            <person name="Clish C."/>
            <person name="Bullock K."/>
            <person name="Deik A."/>
            <person name="Scott J."/>
            <person name="Pierce K.A."/>
            <person name="Xavier R.J."/>
            <person name="Alm E.J."/>
        </authorList>
    </citation>
    <scope>NUCLEOTIDE SEQUENCE [LARGE SCALE GENOMIC DNA]</scope>
    <source>
        <strain evidence="7 10">BIOML-A2</strain>
    </source>
</reference>
<protein>
    <submittedName>
        <fullName evidence="7">2-hydroxyglutaryl-CoA dehydratase</fullName>
    </submittedName>
    <submittedName>
        <fullName evidence="8">CoA-substrate-specific enzyme activase, putative</fullName>
    </submittedName>
</protein>